<dbReference type="Proteomes" id="UP001143910">
    <property type="component" value="Unassembled WGS sequence"/>
</dbReference>
<sequence length="591" mass="65827">MALRRDPRMLKLPPYLSLICIAVGFTWLLLLPLDKYSRRTYISENALLPGQVHTYFGGSEQNIFRAYRREVDLLEAKDNYQINDRIETILKDVGVKVGRQNYTYHYAGIEQSGENVYGILQAPRGDATEAIVLVAAWKTVGEEINRNGVTLALTLARYFKRWSLWSKDIIIVIPPDSKAGTQAWVDAYHDAHDARYIAPLPLKSGALQGALALDYAVDHRFEALHIIYDGTNGQLPNLDLINSIVNIAGGQMGVHTAIQGIENHSNGYQDRLYTVLRGMIRQGLGLATGPHSSFIPYHVDAITLQPYGEGWHDEMALGRIVEGTFRSLNNLLEHLHQSFFFYLLMHRDYFVSIGTYLPSAMLLAANFSIMAIFLWVKSGQGSEDKPKQSSAAKERTKDHELQNSSSTVERDLFLPITVVITCQALSVVPLFAFNNISASILPSMFALFTLLSITLPLLISHVLARYNATIQQFQLIKSFSLLFLGMSLATLATLNFSLAFLVGLLATPFTFVRTSRNILLKLGLAVLLTGIAPPVLVYLSSQLLDLGVSTILKEASFGWNVWGMYTSIVVWCVWWPAWVLGMVNVVGSPVV</sequence>
<reference evidence="1" key="1">
    <citation type="submission" date="2022-08" db="EMBL/GenBank/DDBJ databases">
        <title>Genome Sequence of Lecanicillium fungicola.</title>
        <authorList>
            <person name="Buettner E."/>
        </authorList>
    </citation>
    <scope>NUCLEOTIDE SEQUENCE</scope>
    <source>
        <strain evidence="1">Babe33</strain>
    </source>
</reference>
<accession>A0ACC1NVJ3</accession>
<evidence type="ECO:0000313" key="1">
    <source>
        <dbReference type="EMBL" id="KAJ2982960.1"/>
    </source>
</evidence>
<evidence type="ECO:0000313" key="2">
    <source>
        <dbReference type="Proteomes" id="UP001143910"/>
    </source>
</evidence>
<organism evidence="1 2">
    <name type="scientific">Zarea fungicola</name>
    <dbReference type="NCBI Taxonomy" id="93591"/>
    <lineage>
        <taxon>Eukaryota</taxon>
        <taxon>Fungi</taxon>
        <taxon>Dikarya</taxon>
        <taxon>Ascomycota</taxon>
        <taxon>Pezizomycotina</taxon>
        <taxon>Sordariomycetes</taxon>
        <taxon>Hypocreomycetidae</taxon>
        <taxon>Hypocreales</taxon>
        <taxon>Cordycipitaceae</taxon>
        <taxon>Zarea</taxon>
    </lineage>
</organism>
<dbReference type="EMBL" id="JANJQO010000050">
    <property type="protein sequence ID" value="KAJ2982960.1"/>
    <property type="molecule type" value="Genomic_DNA"/>
</dbReference>
<comment type="caution">
    <text evidence="1">The sequence shown here is derived from an EMBL/GenBank/DDBJ whole genome shotgun (WGS) entry which is preliminary data.</text>
</comment>
<keyword evidence="2" id="KW-1185">Reference proteome</keyword>
<protein>
    <submittedName>
        <fullName evidence="1">Uncharacterized protein</fullName>
    </submittedName>
</protein>
<gene>
    <name evidence="1" type="ORF">NQ176_g1042</name>
</gene>
<name>A0ACC1NVJ3_9HYPO</name>
<proteinExistence type="predicted"/>